<protein>
    <submittedName>
        <fullName evidence="1">Uncharacterized protein</fullName>
    </submittedName>
</protein>
<name>A0A9X2M9H0_9FIRM</name>
<organism evidence="1 2">
    <name type="scientific">Terrisporobacter muris</name>
    <dbReference type="NCBI Taxonomy" id="2963284"/>
    <lineage>
        <taxon>Bacteria</taxon>
        <taxon>Bacillati</taxon>
        <taxon>Bacillota</taxon>
        <taxon>Clostridia</taxon>
        <taxon>Peptostreptococcales</taxon>
        <taxon>Peptostreptococcaceae</taxon>
        <taxon>Terrisporobacter</taxon>
    </lineage>
</organism>
<keyword evidence="2" id="KW-1185">Reference proteome</keyword>
<evidence type="ECO:0000313" key="1">
    <source>
        <dbReference type="EMBL" id="MCR1821712.1"/>
    </source>
</evidence>
<evidence type="ECO:0000313" key="2">
    <source>
        <dbReference type="Proteomes" id="UP001140817"/>
    </source>
</evidence>
<gene>
    <name evidence="1" type="ORF">NSA58_02830</name>
</gene>
<dbReference type="RefSeq" id="WP_257560026.1">
    <property type="nucleotide sequence ID" value="NZ_JANKBY010000017.1"/>
</dbReference>
<accession>A0A9X2M9H0</accession>
<proteinExistence type="predicted"/>
<comment type="caution">
    <text evidence="1">The sequence shown here is derived from an EMBL/GenBank/DDBJ whole genome shotgun (WGS) entry which is preliminary data.</text>
</comment>
<dbReference type="EMBL" id="JANKBY010000017">
    <property type="protein sequence ID" value="MCR1821712.1"/>
    <property type="molecule type" value="Genomic_DNA"/>
</dbReference>
<sequence length="102" mass="11788">MRFNTQVGLYEVSKKGDGQGGRIENKSLYKSIYCNLSLLSLEKQIQVFGVANHESLNLTTMDIIDIDNFYVLIEGKYYKPMHKPKKIKNKTYVTLDRLDHAD</sequence>
<reference evidence="1" key="1">
    <citation type="submission" date="2022-07" db="EMBL/GenBank/DDBJ databases">
        <title>Enhanced cultured diversity of the mouse gut microbiota enables custom-made synthetic communities.</title>
        <authorList>
            <person name="Afrizal A."/>
        </authorList>
    </citation>
    <scope>NUCLEOTIDE SEQUENCE</scope>
    <source>
        <strain evidence="1">DSM 29186</strain>
    </source>
</reference>
<dbReference type="AlphaFoldDB" id="A0A9X2M9H0"/>
<dbReference type="Proteomes" id="UP001140817">
    <property type="component" value="Unassembled WGS sequence"/>
</dbReference>